<dbReference type="Pfam" id="PF13635">
    <property type="entry name" value="DUF4143"/>
    <property type="match status" value="1"/>
</dbReference>
<accession>A0AAW7JZF9</accession>
<feature type="domain" description="AAA" evidence="1">
    <location>
        <begin position="57"/>
        <end position="190"/>
    </location>
</feature>
<dbReference type="InterPro" id="IPR025420">
    <property type="entry name" value="DUF4143"/>
</dbReference>
<dbReference type="GO" id="GO:0005524">
    <property type="term" value="F:ATP binding"/>
    <property type="evidence" value="ECO:0007669"/>
    <property type="project" value="UniProtKB-KW"/>
</dbReference>
<evidence type="ECO:0000259" key="1">
    <source>
        <dbReference type="Pfam" id="PF13173"/>
    </source>
</evidence>
<keyword evidence="3" id="KW-0067">ATP-binding</keyword>
<sequence length="473" mass="53201">MYTDFENSDKEQEEMVSPAPQEYAALVREALEFSFPLVVTRTKITDELPKPNLFNLVHIITGMRRSGKTFYVFQMIHELLKAGVARDRVFYFNFADERLAPAPSTLLNDVVEEYWRQVPTTRSEGSYLFLDEVQEADGWQGFCQRIAEHERVTLVITGSTSKMSADEIASTFRGRSLECRMFPLSFREFCGFQDVDIPTSEELREHGAVSPQLRTQLEALFDRFLLEGGFPGVQRLAPGARISMLQSYMRDVVARDVVDRYPRVGISLATQVALFCLRNTGCDLSVNRLVDGLRAAGYRTSWETINETVRLFEQAHLIKLLPEFSVSLAPDSTAAPKVYAADAGLAYAVSRANQQDVGKRLETAVFIELLRRTSGRRIETITSFTVPSSRREKIDFLVGDSLASEPYALYQVTDDMSAEKTRVREIGSLSAAIKATRVDGGTVITLREEGDVETQEGHIKIIPAWKWMLLGSA</sequence>
<comment type="caution">
    <text evidence="3">The sequence shown here is derived from an EMBL/GenBank/DDBJ whole genome shotgun (WGS) entry which is preliminary data.</text>
</comment>
<dbReference type="RefSeq" id="WP_289826768.1">
    <property type="nucleotide sequence ID" value="NZ_JAUEIR010000002.1"/>
</dbReference>
<dbReference type="PANTHER" id="PTHR33295:SF8">
    <property type="entry name" value="AAA+ ATPASE DOMAIN-CONTAINING PROTEIN"/>
    <property type="match status" value="1"/>
</dbReference>
<dbReference type="EMBL" id="JAUEIR010000002">
    <property type="protein sequence ID" value="MDN0068756.1"/>
    <property type="molecule type" value="Genomic_DNA"/>
</dbReference>
<feature type="domain" description="DUF4143" evidence="2">
    <location>
        <begin position="255"/>
        <end position="398"/>
    </location>
</feature>
<name>A0AAW7JZF9_9ACTN</name>
<dbReference type="PANTHER" id="PTHR33295">
    <property type="entry name" value="ATPASE"/>
    <property type="match status" value="1"/>
</dbReference>
<organism evidence="3 4">
    <name type="scientific">Collinsella ihumii</name>
    <dbReference type="NCBI Taxonomy" id="1720204"/>
    <lineage>
        <taxon>Bacteria</taxon>
        <taxon>Bacillati</taxon>
        <taxon>Actinomycetota</taxon>
        <taxon>Coriobacteriia</taxon>
        <taxon>Coriobacteriales</taxon>
        <taxon>Coriobacteriaceae</taxon>
        <taxon>Collinsella</taxon>
    </lineage>
</organism>
<proteinExistence type="predicted"/>
<keyword evidence="3" id="KW-0547">Nucleotide-binding</keyword>
<evidence type="ECO:0000313" key="3">
    <source>
        <dbReference type="EMBL" id="MDN0068756.1"/>
    </source>
</evidence>
<dbReference type="Pfam" id="PF13173">
    <property type="entry name" value="AAA_14"/>
    <property type="match status" value="1"/>
</dbReference>
<reference evidence="3" key="2">
    <citation type="submission" date="2023-08" db="EMBL/GenBank/DDBJ databases">
        <title>Identification and characterization of horizontal gene transfer across gut microbiota members of farm animals based on homology search.</title>
        <authorList>
            <person name="Schwarzerova J."/>
            <person name="Nykrynova M."/>
            <person name="Jureckova K."/>
            <person name="Cejkova D."/>
            <person name="Rychlik I."/>
        </authorList>
    </citation>
    <scope>NUCLEOTIDE SEQUENCE</scope>
    <source>
        <strain evidence="3">15_COKtk</strain>
    </source>
</reference>
<evidence type="ECO:0000313" key="4">
    <source>
        <dbReference type="Proteomes" id="UP001168505"/>
    </source>
</evidence>
<dbReference type="SUPFAM" id="SSF52540">
    <property type="entry name" value="P-loop containing nucleoside triphosphate hydrolases"/>
    <property type="match status" value="1"/>
</dbReference>
<protein>
    <submittedName>
        <fullName evidence="3">ATP-binding protein</fullName>
    </submittedName>
</protein>
<reference evidence="3" key="1">
    <citation type="submission" date="2023-06" db="EMBL/GenBank/DDBJ databases">
        <authorList>
            <person name="Zeman M."/>
            <person name="Kubasova T."/>
            <person name="Jahodarova E."/>
            <person name="Nykrynova M."/>
            <person name="Rychlik I."/>
        </authorList>
    </citation>
    <scope>NUCLEOTIDE SEQUENCE</scope>
    <source>
        <strain evidence="3">15_COKtk</strain>
    </source>
</reference>
<dbReference type="InterPro" id="IPR027417">
    <property type="entry name" value="P-loop_NTPase"/>
</dbReference>
<dbReference type="AlphaFoldDB" id="A0AAW7JZF9"/>
<gene>
    <name evidence="3" type="ORF">QVN40_03435</name>
</gene>
<dbReference type="Proteomes" id="UP001168505">
    <property type="component" value="Unassembled WGS sequence"/>
</dbReference>
<dbReference type="InterPro" id="IPR041682">
    <property type="entry name" value="AAA_14"/>
</dbReference>
<evidence type="ECO:0000259" key="2">
    <source>
        <dbReference type="Pfam" id="PF13635"/>
    </source>
</evidence>